<evidence type="ECO:0000256" key="3">
    <source>
        <dbReference type="ARBA" id="ARBA00022475"/>
    </source>
</evidence>
<feature type="transmembrane region" description="Helical" evidence="8">
    <location>
        <begin position="233"/>
        <end position="257"/>
    </location>
</feature>
<name>A0A831RPF8_9GAMM</name>
<feature type="transmembrane region" description="Helical" evidence="8">
    <location>
        <begin position="392"/>
        <end position="411"/>
    </location>
</feature>
<accession>A0A831RPF8</accession>
<feature type="transmembrane region" description="Helical" evidence="8">
    <location>
        <begin position="194"/>
        <end position="212"/>
    </location>
</feature>
<evidence type="ECO:0000256" key="2">
    <source>
        <dbReference type="ARBA" id="ARBA00005346"/>
    </source>
</evidence>
<feature type="transmembrane region" description="Helical" evidence="8">
    <location>
        <begin position="32"/>
        <end position="49"/>
    </location>
</feature>
<organism evidence="10">
    <name type="scientific">Sedimenticola thiotaurini</name>
    <dbReference type="NCBI Taxonomy" id="1543721"/>
    <lineage>
        <taxon>Bacteria</taxon>
        <taxon>Pseudomonadati</taxon>
        <taxon>Pseudomonadota</taxon>
        <taxon>Gammaproteobacteria</taxon>
        <taxon>Chromatiales</taxon>
        <taxon>Sedimenticolaceae</taxon>
        <taxon>Sedimenticola</taxon>
    </lineage>
</organism>
<dbReference type="Pfam" id="PF00361">
    <property type="entry name" value="Proton_antipo_M"/>
    <property type="match status" value="1"/>
</dbReference>
<dbReference type="InterPro" id="IPR003918">
    <property type="entry name" value="NADH_UbQ_OxRdtase"/>
</dbReference>
<dbReference type="PRINTS" id="PR01437">
    <property type="entry name" value="NUOXDRDTASE4"/>
</dbReference>
<feature type="transmembrane region" description="Helical" evidence="8">
    <location>
        <begin position="6"/>
        <end position="25"/>
    </location>
</feature>
<evidence type="ECO:0000256" key="4">
    <source>
        <dbReference type="ARBA" id="ARBA00022692"/>
    </source>
</evidence>
<feature type="transmembrane region" description="Helical" evidence="8">
    <location>
        <begin position="289"/>
        <end position="308"/>
    </location>
</feature>
<dbReference type="InterPro" id="IPR050586">
    <property type="entry name" value="CPA3_Na-H_Antiporter_D"/>
</dbReference>
<dbReference type="GO" id="GO:0005886">
    <property type="term" value="C:plasma membrane"/>
    <property type="evidence" value="ECO:0007669"/>
    <property type="project" value="UniProtKB-SubCell"/>
</dbReference>
<keyword evidence="4 7" id="KW-0812">Transmembrane</keyword>
<keyword evidence="3" id="KW-1003">Cell membrane</keyword>
<sequence>MSQIALTIALPFLAAFLLPVIGRVYEALARVLGPLVLLYCLWLVLQLWGTGDGHPVALAMGGFRPPMGITLYVDRLALLFTLLVSLMTLLLWPWQRAADSRECALTLLLAGSASGLALSGDLFNIYVFYELVSVASFGLVAVHRSGAAFVATLRYLVISGFGTVLALTGIALVYSQTGTLNLAQLAQLAPDLLAGPVGLAGFLFMLLGFGVKGELFPVNTWVPEVYATAPARASALLAGLVSKLSLLVVLRLLVLLYQQEQALQLLLLLGVLGVISGELAAWRARDLKRMLAFSSIGQLGAMFIAFSIPGNAGLLAGLALALHHLLVKPALFLLAAGWPGAVERLRGLARGGPLAAGLFVLLALSLIGVPPLPGFWAKMLLVVGLAGQESGYLLALAVVLGAAVLEASYLFRVVAQLYHRDEEAARPRPYLLDLGSAALAGAVLLSAVPFISPLGDWLAGTAAQAGDREGYIITVFPAAGRPLYSAAGGGKPALAAAGPLPEPKP</sequence>
<feature type="transmembrane region" description="Helical" evidence="8">
    <location>
        <begin position="126"/>
        <end position="143"/>
    </location>
</feature>
<protein>
    <submittedName>
        <fullName evidence="10">NADH-quinone oxidoreductase subunit J</fullName>
    </submittedName>
</protein>
<evidence type="ECO:0000256" key="5">
    <source>
        <dbReference type="ARBA" id="ARBA00022989"/>
    </source>
</evidence>
<feature type="transmembrane region" description="Helical" evidence="8">
    <location>
        <begin position="263"/>
        <end position="282"/>
    </location>
</feature>
<keyword evidence="6 8" id="KW-0472">Membrane</keyword>
<evidence type="ECO:0000256" key="6">
    <source>
        <dbReference type="ARBA" id="ARBA00023136"/>
    </source>
</evidence>
<reference evidence="10" key="1">
    <citation type="journal article" date="2020" name="mSystems">
        <title>Genome- and Community-Level Interaction Insights into Carbon Utilization and Element Cycling Functions of Hydrothermarchaeota in Hydrothermal Sediment.</title>
        <authorList>
            <person name="Zhou Z."/>
            <person name="Liu Y."/>
            <person name="Xu W."/>
            <person name="Pan J."/>
            <person name="Luo Z.H."/>
            <person name="Li M."/>
        </authorList>
    </citation>
    <scope>NUCLEOTIDE SEQUENCE [LARGE SCALE GENOMIC DNA]</scope>
    <source>
        <strain evidence="10">HyVt-443</strain>
    </source>
</reference>
<comment type="caution">
    <text evidence="10">The sequence shown here is derived from an EMBL/GenBank/DDBJ whole genome shotgun (WGS) entry which is preliminary data.</text>
</comment>
<keyword evidence="5 8" id="KW-1133">Transmembrane helix</keyword>
<feature type="transmembrane region" description="Helical" evidence="8">
    <location>
        <begin position="103"/>
        <end position="120"/>
    </location>
</feature>
<feature type="transmembrane region" description="Helical" evidence="8">
    <location>
        <begin position="155"/>
        <end position="174"/>
    </location>
</feature>
<feature type="transmembrane region" description="Helical" evidence="8">
    <location>
        <begin position="348"/>
        <end position="372"/>
    </location>
</feature>
<dbReference type="EMBL" id="DRKP01000085">
    <property type="protein sequence ID" value="HEB96279.1"/>
    <property type="molecule type" value="Genomic_DNA"/>
</dbReference>
<evidence type="ECO:0000256" key="1">
    <source>
        <dbReference type="ARBA" id="ARBA00004651"/>
    </source>
</evidence>
<comment type="similarity">
    <text evidence="2">Belongs to the CPA3 antiporters (TC 2.A.63) subunit D family.</text>
</comment>
<feature type="transmembrane region" description="Helical" evidence="8">
    <location>
        <begin position="431"/>
        <end position="451"/>
    </location>
</feature>
<dbReference type="PANTHER" id="PTHR42703:SF1">
    <property type="entry name" value="NA(+)_H(+) ANTIPORTER SUBUNIT D1"/>
    <property type="match status" value="1"/>
</dbReference>
<feature type="transmembrane region" description="Helical" evidence="8">
    <location>
        <begin position="69"/>
        <end position="91"/>
    </location>
</feature>
<dbReference type="PANTHER" id="PTHR42703">
    <property type="entry name" value="NADH DEHYDROGENASE"/>
    <property type="match status" value="1"/>
</dbReference>
<dbReference type="InterPro" id="IPR001750">
    <property type="entry name" value="ND/Mrp_TM"/>
</dbReference>
<proteinExistence type="inferred from homology"/>
<dbReference type="GO" id="GO:0042773">
    <property type="term" value="P:ATP synthesis coupled electron transport"/>
    <property type="evidence" value="ECO:0007669"/>
    <property type="project" value="InterPro"/>
</dbReference>
<evidence type="ECO:0000313" key="10">
    <source>
        <dbReference type="EMBL" id="HEB96279.1"/>
    </source>
</evidence>
<gene>
    <name evidence="10" type="ORF">ENI96_07595</name>
</gene>
<evidence type="ECO:0000259" key="9">
    <source>
        <dbReference type="Pfam" id="PF00361"/>
    </source>
</evidence>
<dbReference type="Proteomes" id="UP000886251">
    <property type="component" value="Unassembled WGS sequence"/>
</dbReference>
<dbReference type="GO" id="GO:0008137">
    <property type="term" value="F:NADH dehydrogenase (ubiquinone) activity"/>
    <property type="evidence" value="ECO:0007669"/>
    <property type="project" value="InterPro"/>
</dbReference>
<comment type="subcellular location">
    <subcellularLocation>
        <location evidence="1">Cell membrane</location>
        <topology evidence="1">Multi-pass membrane protein</topology>
    </subcellularLocation>
    <subcellularLocation>
        <location evidence="7">Membrane</location>
        <topology evidence="7">Multi-pass membrane protein</topology>
    </subcellularLocation>
</comment>
<dbReference type="AlphaFoldDB" id="A0A831RPF8"/>
<evidence type="ECO:0000256" key="7">
    <source>
        <dbReference type="RuleBase" id="RU000320"/>
    </source>
</evidence>
<evidence type="ECO:0000256" key="8">
    <source>
        <dbReference type="SAM" id="Phobius"/>
    </source>
</evidence>
<feature type="transmembrane region" description="Helical" evidence="8">
    <location>
        <begin position="314"/>
        <end position="336"/>
    </location>
</feature>
<feature type="domain" description="NADH:quinone oxidoreductase/Mrp antiporter transmembrane" evidence="9">
    <location>
        <begin position="119"/>
        <end position="400"/>
    </location>
</feature>